<evidence type="ECO:0000256" key="5">
    <source>
        <dbReference type="ARBA" id="ARBA00023027"/>
    </source>
</evidence>
<keyword evidence="3" id="KW-0274">FAD</keyword>
<keyword evidence="5" id="KW-0520">NAD</keyword>
<evidence type="ECO:0008006" key="10">
    <source>
        <dbReference type="Google" id="ProtNLM"/>
    </source>
</evidence>
<proteinExistence type="inferred from homology"/>
<dbReference type="InterPro" id="IPR045024">
    <property type="entry name" value="NDH-2"/>
</dbReference>
<evidence type="ECO:0000256" key="1">
    <source>
        <dbReference type="ARBA" id="ARBA00005272"/>
    </source>
</evidence>
<dbReference type="SUPFAM" id="SSF51905">
    <property type="entry name" value="FAD/NAD(P)-binding domain"/>
    <property type="match status" value="2"/>
</dbReference>
<dbReference type="PRINTS" id="PR00368">
    <property type="entry name" value="FADPNR"/>
</dbReference>
<protein>
    <recommendedName>
        <fullName evidence="10">FAD/NAD(P)-binding domain-containing protein</fullName>
    </recommendedName>
</protein>
<accession>A0AAD9WCB5</accession>
<comment type="caution">
    <text evidence="8">The sequence shown here is derived from an EMBL/GenBank/DDBJ whole genome shotgun (WGS) entry which is preliminary data.</text>
</comment>
<evidence type="ECO:0000313" key="9">
    <source>
        <dbReference type="Proteomes" id="UP001285354"/>
    </source>
</evidence>
<dbReference type="EMBL" id="JAUBYV010000012">
    <property type="protein sequence ID" value="KAK2623629.1"/>
    <property type="molecule type" value="Genomic_DNA"/>
</dbReference>
<dbReference type="InterPro" id="IPR036188">
    <property type="entry name" value="FAD/NAD-bd_sf"/>
</dbReference>
<dbReference type="InterPro" id="IPR023753">
    <property type="entry name" value="FAD/NAD-binding_dom"/>
</dbReference>
<evidence type="ECO:0000313" key="8">
    <source>
        <dbReference type="EMBL" id="KAK2623629.1"/>
    </source>
</evidence>
<feature type="domain" description="External alternative NADH-ubiquinone oxidoreductase-like C-terminal" evidence="7">
    <location>
        <begin position="469"/>
        <end position="529"/>
    </location>
</feature>
<dbReference type="InterPro" id="IPR054585">
    <property type="entry name" value="NDH2-like_C"/>
</dbReference>
<dbReference type="PANTHER" id="PTHR43706:SF17">
    <property type="entry name" value="NADH DEHYDROGENASE (EUROFUNG)"/>
    <property type="match status" value="1"/>
</dbReference>
<evidence type="ECO:0000256" key="3">
    <source>
        <dbReference type="ARBA" id="ARBA00022827"/>
    </source>
</evidence>
<dbReference type="PANTHER" id="PTHR43706">
    <property type="entry name" value="NADH DEHYDROGENASE"/>
    <property type="match status" value="1"/>
</dbReference>
<dbReference type="Pfam" id="PF22366">
    <property type="entry name" value="NDH2_C"/>
    <property type="match status" value="1"/>
</dbReference>
<name>A0AAD9WCB5_9HELO</name>
<dbReference type="Proteomes" id="UP001285354">
    <property type="component" value="Unassembled WGS sequence"/>
</dbReference>
<feature type="domain" description="FAD/NAD(P)-binding" evidence="6">
    <location>
        <begin position="43"/>
        <end position="348"/>
    </location>
</feature>
<keyword evidence="2" id="KW-0285">Flavoprotein</keyword>
<evidence type="ECO:0000259" key="7">
    <source>
        <dbReference type="Pfam" id="PF22366"/>
    </source>
</evidence>
<dbReference type="AlphaFoldDB" id="A0AAD9WCB5"/>
<dbReference type="GO" id="GO:0005739">
    <property type="term" value="C:mitochondrion"/>
    <property type="evidence" value="ECO:0007669"/>
    <property type="project" value="TreeGrafter"/>
</dbReference>
<evidence type="ECO:0000256" key="2">
    <source>
        <dbReference type="ARBA" id="ARBA00022630"/>
    </source>
</evidence>
<evidence type="ECO:0000259" key="6">
    <source>
        <dbReference type="Pfam" id="PF07992"/>
    </source>
</evidence>
<comment type="similarity">
    <text evidence="1">Belongs to the NADH dehydrogenase family.</text>
</comment>
<reference evidence="8" key="1">
    <citation type="submission" date="2023-06" db="EMBL/GenBank/DDBJ databases">
        <title>Draft genome of Marssonina rosae.</title>
        <authorList>
            <person name="Cheng Q."/>
        </authorList>
    </citation>
    <scope>NUCLEOTIDE SEQUENCE</scope>
    <source>
        <strain evidence="8">R4</strain>
    </source>
</reference>
<keyword evidence="4" id="KW-0560">Oxidoreductase</keyword>
<dbReference type="GO" id="GO:0003954">
    <property type="term" value="F:NADH dehydrogenase activity"/>
    <property type="evidence" value="ECO:0007669"/>
    <property type="project" value="InterPro"/>
</dbReference>
<evidence type="ECO:0000256" key="4">
    <source>
        <dbReference type="ARBA" id="ARBA00023002"/>
    </source>
</evidence>
<gene>
    <name evidence="8" type="ORF">QTJ16_006810</name>
</gene>
<organism evidence="8 9">
    <name type="scientific">Diplocarpon rosae</name>
    <dbReference type="NCBI Taxonomy" id="946125"/>
    <lineage>
        <taxon>Eukaryota</taxon>
        <taxon>Fungi</taxon>
        <taxon>Dikarya</taxon>
        <taxon>Ascomycota</taxon>
        <taxon>Pezizomycotina</taxon>
        <taxon>Leotiomycetes</taxon>
        <taxon>Helotiales</taxon>
        <taxon>Drepanopezizaceae</taxon>
        <taxon>Diplocarpon</taxon>
    </lineage>
</organism>
<keyword evidence="9" id="KW-1185">Reference proteome</keyword>
<dbReference type="Gene3D" id="3.50.50.100">
    <property type="match status" value="1"/>
</dbReference>
<dbReference type="Pfam" id="PF07992">
    <property type="entry name" value="Pyr_redox_2"/>
    <property type="match status" value="1"/>
</dbReference>
<sequence length="533" mass="59689">MNPIVKFSARSPRAFRGSPALFGLTKRCVSTKQLDVSKEDRERVVILGSGWSGFVLSRELDKKKFQIVVISPRSYFVFTPLLASTAVGTLEFRNTLESVRERGTGIEFIQGWADDVDFSEKKITVEELSARRPLHVSGKAFEASSITEADQSFRGKRKGKIFELNYDKLVIAVGCYSQTFNTAGVRENAFFLKDVGDARKIRKRILECFETASCPTTSEKLRDQLLNFAVVGGGPTGVEFAAELFDLCHEDLQRLYPQLIPHIKICIYDVATKILPMFDASLAKYAIDLFRRDGIEIKTEHHIEYLRPGLPGSVDPNDDGGCFTLKTKEDGEIGVGMCVWSTGLMMNPFVQSALNDIHTYPTKSAILASTNISSAFSKKWSLKRHSRTGGLLVDNRFRVKLVPRTGLPASDHLPEATMQDVFAIGDVSVMENAPLPATAQVANQEAKWLGKRLNKGDVAEKEGFNFKNLGVMTYLGNWKAVMQAEDGKGIKGRMAWVIWRGAYLTQTVSWRNKLLIPIYWIINWVFGRDISRF</sequence>